<dbReference type="EMBL" id="JACHIW010000001">
    <property type="protein sequence ID" value="MBB5153626.1"/>
    <property type="molecule type" value="Genomic_DNA"/>
</dbReference>
<evidence type="ECO:0000313" key="2">
    <source>
        <dbReference type="Proteomes" id="UP000584374"/>
    </source>
</evidence>
<gene>
    <name evidence="1" type="ORF">BJ970_001160</name>
</gene>
<accession>A0A840PZB0</accession>
<proteinExistence type="predicted"/>
<sequence length="39" mass="4245">MPAPMNEQVSPRIGYENPVLDSCSVAAYPLLRLTDPTTP</sequence>
<keyword evidence="2" id="KW-1185">Reference proteome</keyword>
<organism evidence="1 2">
    <name type="scientific">Saccharopolyspora phatthalungensis</name>
    <dbReference type="NCBI Taxonomy" id="664693"/>
    <lineage>
        <taxon>Bacteria</taxon>
        <taxon>Bacillati</taxon>
        <taxon>Actinomycetota</taxon>
        <taxon>Actinomycetes</taxon>
        <taxon>Pseudonocardiales</taxon>
        <taxon>Pseudonocardiaceae</taxon>
        <taxon>Saccharopolyspora</taxon>
    </lineage>
</organism>
<evidence type="ECO:0000313" key="1">
    <source>
        <dbReference type="EMBL" id="MBB5153626.1"/>
    </source>
</evidence>
<protein>
    <submittedName>
        <fullName evidence="1">Uncharacterized protein</fullName>
    </submittedName>
</protein>
<name>A0A840PZB0_9PSEU</name>
<dbReference type="AlphaFoldDB" id="A0A840PZB0"/>
<dbReference type="Proteomes" id="UP000584374">
    <property type="component" value="Unassembled WGS sequence"/>
</dbReference>
<reference evidence="1 2" key="1">
    <citation type="submission" date="2020-08" db="EMBL/GenBank/DDBJ databases">
        <title>Sequencing the genomes of 1000 actinobacteria strains.</title>
        <authorList>
            <person name="Klenk H.-P."/>
        </authorList>
    </citation>
    <scope>NUCLEOTIDE SEQUENCE [LARGE SCALE GENOMIC DNA]</scope>
    <source>
        <strain evidence="1 2">DSM 45584</strain>
    </source>
</reference>
<comment type="caution">
    <text evidence="1">The sequence shown here is derived from an EMBL/GenBank/DDBJ whole genome shotgun (WGS) entry which is preliminary data.</text>
</comment>